<feature type="region of interest" description="Disordered" evidence="6">
    <location>
        <begin position="1"/>
        <end position="96"/>
    </location>
</feature>
<feature type="compositionally biased region" description="Acidic residues" evidence="6">
    <location>
        <begin position="22"/>
        <end position="36"/>
    </location>
</feature>
<protein>
    <recommendedName>
        <fullName evidence="9">Transcription initiation factor TFIID subunit 10</fullName>
    </recommendedName>
</protein>
<keyword evidence="4" id="KW-0539">Nucleus</keyword>
<feature type="compositionally biased region" description="Basic and acidic residues" evidence="6">
    <location>
        <begin position="78"/>
        <end position="87"/>
    </location>
</feature>
<dbReference type="GO" id="GO:0005669">
    <property type="term" value="C:transcription factor TFIID complex"/>
    <property type="evidence" value="ECO:0007669"/>
    <property type="project" value="TreeGrafter"/>
</dbReference>
<feature type="compositionally biased region" description="Low complexity" evidence="6">
    <location>
        <begin position="55"/>
        <end position="65"/>
    </location>
</feature>
<dbReference type="PANTHER" id="PTHR21242">
    <property type="entry name" value="TRANSCRIPTION INITIATION FACTOR TFIID SUBUNIT 10"/>
    <property type="match status" value="1"/>
</dbReference>
<evidence type="ECO:0000313" key="7">
    <source>
        <dbReference type="EMBL" id="GAV29791.1"/>
    </source>
</evidence>
<evidence type="ECO:0000256" key="4">
    <source>
        <dbReference type="ARBA" id="ARBA00023242"/>
    </source>
</evidence>
<evidence type="ECO:0000256" key="6">
    <source>
        <dbReference type="SAM" id="MobiDB-lite"/>
    </source>
</evidence>
<dbReference type="Proteomes" id="UP000186136">
    <property type="component" value="Unassembled WGS sequence"/>
</dbReference>
<feature type="compositionally biased region" description="Basic and acidic residues" evidence="6">
    <location>
        <begin position="37"/>
        <end position="54"/>
    </location>
</feature>
<dbReference type="GO" id="GO:0016251">
    <property type="term" value="F:RNA polymerase II general transcription initiation factor activity"/>
    <property type="evidence" value="ECO:0007669"/>
    <property type="project" value="TreeGrafter"/>
</dbReference>
<proteinExistence type="inferred from homology"/>
<evidence type="ECO:0000256" key="1">
    <source>
        <dbReference type="ARBA" id="ARBA00004123"/>
    </source>
</evidence>
<dbReference type="EMBL" id="BDGI01000139">
    <property type="protein sequence ID" value="GAV29791.1"/>
    <property type="molecule type" value="Genomic_DNA"/>
</dbReference>
<dbReference type="PIRSF" id="PIRSF017246">
    <property type="entry name" value="TFIID_TAF10"/>
    <property type="match status" value="1"/>
</dbReference>
<evidence type="ECO:0000256" key="3">
    <source>
        <dbReference type="ARBA" id="ARBA00023163"/>
    </source>
</evidence>
<evidence type="ECO:0000256" key="5">
    <source>
        <dbReference type="ARBA" id="ARBA00025730"/>
    </source>
</evidence>
<gene>
    <name evidence="7" type="ORF">PMKS-003294</name>
</gene>
<evidence type="ECO:0008006" key="9">
    <source>
        <dbReference type="Google" id="ProtNLM"/>
    </source>
</evidence>
<sequence>MAGIFSSKDIDELDNGASTADVDMDAEDDADVEMENENEKEKENGNKTENEGRENNSTTGTTEAVAGEEEQAGGEDGENGKNSKKDSINTPAIPELTRADKTLDELLDLLDDPDFTPIIPDAVTDYYVAKSGLDLGFTSSTTGSSVEATKIKRLLALATQKFISDIATDAYEYSRIRSNSAVYSANNPQTRSRALLMATMAKARGTSNSNGDVAGNSTAASATSNANAGANAGNGGEEQGEGDVAINGSSLNPTGANQNKEKVTLTIEDLSSALDEYGLNINRPQFYR</sequence>
<dbReference type="GO" id="GO:0000124">
    <property type="term" value="C:SAGA complex"/>
    <property type="evidence" value="ECO:0007669"/>
    <property type="project" value="TreeGrafter"/>
</dbReference>
<dbReference type="CDD" id="cd07982">
    <property type="entry name" value="HFD_TAF10"/>
    <property type="match status" value="1"/>
</dbReference>
<feature type="compositionally biased region" description="Polar residues" evidence="6">
    <location>
        <begin position="247"/>
        <end position="257"/>
    </location>
</feature>
<organism evidence="7 8">
    <name type="scientific">Pichia membranifaciens</name>
    <dbReference type="NCBI Taxonomy" id="4926"/>
    <lineage>
        <taxon>Eukaryota</taxon>
        <taxon>Fungi</taxon>
        <taxon>Dikarya</taxon>
        <taxon>Ascomycota</taxon>
        <taxon>Saccharomycotina</taxon>
        <taxon>Pichiomycetes</taxon>
        <taxon>Pichiales</taxon>
        <taxon>Pichiaceae</taxon>
        <taxon>Pichia</taxon>
    </lineage>
</organism>
<dbReference type="OrthoDB" id="154356at2759"/>
<name>A0A1Q2YJZ6_9ASCO</name>
<comment type="similarity">
    <text evidence="5">Belongs to the TAF10 family.</text>
</comment>
<keyword evidence="3" id="KW-0804">Transcription</keyword>
<dbReference type="GO" id="GO:1990841">
    <property type="term" value="F:promoter-specific chromatin binding"/>
    <property type="evidence" value="ECO:0007669"/>
    <property type="project" value="TreeGrafter"/>
</dbReference>
<dbReference type="Pfam" id="PF03540">
    <property type="entry name" value="TAF10"/>
    <property type="match status" value="1"/>
</dbReference>
<comment type="subcellular location">
    <subcellularLocation>
        <location evidence="1">Nucleus</location>
    </subcellularLocation>
</comment>
<comment type="caution">
    <text evidence="7">The sequence shown here is derived from an EMBL/GenBank/DDBJ whole genome shotgun (WGS) entry which is preliminary data.</text>
</comment>
<evidence type="ECO:0000313" key="8">
    <source>
        <dbReference type="Proteomes" id="UP000186136"/>
    </source>
</evidence>
<dbReference type="AlphaFoldDB" id="A0A1Q2YJZ6"/>
<dbReference type="PANTHER" id="PTHR21242:SF0">
    <property type="entry name" value="TRANSCRIPTION INITIATION FACTOR TFIID SUBUNIT 10"/>
    <property type="match status" value="1"/>
</dbReference>
<dbReference type="InterPro" id="IPR003923">
    <property type="entry name" value="TAF10"/>
</dbReference>
<feature type="compositionally biased region" description="Low complexity" evidence="6">
    <location>
        <begin position="214"/>
        <end position="231"/>
    </location>
</feature>
<feature type="compositionally biased region" description="Acidic residues" evidence="6">
    <location>
        <begin position="66"/>
        <end position="77"/>
    </location>
</feature>
<dbReference type="GO" id="GO:0006367">
    <property type="term" value="P:transcription initiation at RNA polymerase II promoter"/>
    <property type="evidence" value="ECO:0007669"/>
    <property type="project" value="TreeGrafter"/>
</dbReference>
<evidence type="ECO:0000256" key="2">
    <source>
        <dbReference type="ARBA" id="ARBA00023015"/>
    </source>
</evidence>
<keyword evidence="8" id="KW-1185">Reference proteome</keyword>
<reference evidence="7 8" key="1">
    <citation type="submission" date="2016-08" db="EMBL/GenBank/DDBJ databases">
        <title>Whole genome shotgun sequence of Pichia membranifaciens KS47-1.</title>
        <authorList>
            <person name="Konishi M."/>
            <person name="Ishida M."/>
            <person name="Arakawa T."/>
            <person name="Kato Y."/>
            <person name="Horiuchi J."/>
        </authorList>
    </citation>
    <scope>NUCLEOTIDE SEQUENCE [LARGE SCALE GENOMIC DNA]</scope>
    <source>
        <strain evidence="7 8">KS47-1</strain>
    </source>
</reference>
<feature type="region of interest" description="Disordered" evidence="6">
    <location>
        <begin position="206"/>
        <end position="257"/>
    </location>
</feature>
<keyword evidence="2" id="KW-0805">Transcription regulation</keyword>
<accession>A0A1Q2YJZ6</accession>